<name>A0AAV5VW40_9BILA</name>
<comment type="caution">
    <text evidence="5">The sequence shown here is derived from an EMBL/GenBank/DDBJ whole genome shotgun (WGS) entry which is preliminary data.</text>
</comment>
<organism evidence="5 6">
    <name type="scientific">Pristionchus fissidentatus</name>
    <dbReference type="NCBI Taxonomy" id="1538716"/>
    <lineage>
        <taxon>Eukaryota</taxon>
        <taxon>Metazoa</taxon>
        <taxon>Ecdysozoa</taxon>
        <taxon>Nematoda</taxon>
        <taxon>Chromadorea</taxon>
        <taxon>Rhabditida</taxon>
        <taxon>Rhabditina</taxon>
        <taxon>Diplogasteromorpha</taxon>
        <taxon>Diplogasteroidea</taxon>
        <taxon>Neodiplogasteridae</taxon>
        <taxon>Pristionchus</taxon>
    </lineage>
</organism>
<dbReference type="AlphaFoldDB" id="A0AAV5VW40"/>
<feature type="domain" description="Zinc finger RING-type eukaryotic" evidence="4">
    <location>
        <begin position="62"/>
        <end position="89"/>
    </location>
</feature>
<dbReference type="GO" id="GO:0008270">
    <property type="term" value="F:zinc ion binding"/>
    <property type="evidence" value="ECO:0007669"/>
    <property type="project" value="UniProtKB-KW"/>
</dbReference>
<gene>
    <name evidence="5" type="ORF">PFISCL1PPCAC_13780</name>
</gene>
<proteinExistence type="predicted"/>
<keyword evidence="2" id="KW-0863">Zinc-finger</keyword>
<feature type="non-terminal residue" evidence="5">
    <location>
        <position position="1"/>
    </location>
</feature>
<keyword evidence="1" id="KW-0479">Metal-binding</keyword>
<evidence type="ECO:0000256" key="3">
    <source>
        <dbReference type="ARBA" id="ARBA00022833"/>
    </source>
</evidence>
<protein>
    <recommendedName>
        <fullName evidence="4">Zinc finger RING-type eukaryotic domain-containing protein</fullName>
    </recommendedName>
</protein>
<dbReference type="Proteomes" id="UP001432322">
    <property type="component" value="Unassembled WGS sequence"/>
</dbReference>
<evidence type="ECO:0000313" key="5">
    <source>
        <dbReference type="EMBL" id="GMT22483.1"/>
    </source>
</evidence>
<evidence type="ECO:0000259" key="4">
    <source>
        <dbReference type="Pfam" id="PF13445"/>
    </source>
</evidence>
<evidence type="ECO:0000256" key="1">
    <source>
        <dbReference type="ARBA" id="ARBA00022723"/>
    </source>
</evidence>
<reference evidence="5" key="1">
    <citation type="submission" date="2023-10" db="EMBL/GenBank/DDBJ databases">
        <title>Genome assembly of Pristionchus species.</title>
        <authorList>
            <person name="Yoshida K."/>
            <person name="Sommer R.J."/>
        </authorList>
    </citation>
    <scope>NUCLEOTIDE SEQUENCE</scope>
    <source>
        <strain evidence="5">RS5133</strain>
    </source>
</reference>
<evidence type="ECO:0000313" key="6">
    <source>
        <dbReference type="Proteomes" id="UP001432322"/>
    </source>
</evidence>
<dbReference type="Pfam" id="PF13445">
    <property type="entry name" value="zf-RING_UBOX"/>
    <property type="match status" value="1"/>
</dbReference>
<dbReference type="EMBL" id="BTSY01000004">
    <property type="protein sequence ID" value="GMT22483.1"/>
    <property type="molecule type" value="Genomic_DNA"/>
</dbReference>
<keyword evidence="3" id="KW-0862">Zinc</keyword>
<keyword evidence="6" id="KW-1185">Reference proteome</keyword>
<dbReference type="InterPro" id="IPR027370">
    <property type="entry name" value="Znf-RING_euk"/>
</dbReference>
<sequence>SFPLFSPPMSSHPPPSAVQFAFKFPRPSQVMPLMASNADSSRLLYTRSGTRALIQLIRTFVCTVCKEIFSHQRLPYTAYCGHFFCEEHAKMQVNVDEEGRSVKSYGCAGCNRVPAFYHDGGAFELNLLLKEIYEAIETESGYRCIDCKKLNPVHNSVCCLECPPRDDASAYACVWCAVAHHGGHDLRLVDSSDTFSARRREDERVVSLDATHFTALCAFVQCAACARFLRANNMEPVARPGGVSQKACGHMVHGECTQLLKDAYMPWSESEVSCFPYSGVFPSQIVGRSVSPSLDFSCFLSSRQHLQSKQSWRLRPLVPDNFCTKYYHDALPDTRPAKHLDEIFGASPCYFRCVSTCKCVHPKDNGVTGNDGKTTCVWCTLEDRHKVLEAAKLARNMR</sequence>
<evidence type="ECO:0000256" key="2">
    <source>
        <dbReference type="ARBA" id="ARBA00022771"/>
    </source>
</evidence>
<accession>A0AAV5VW40</accession>
<dbReference type="SUPFAM" id="SSF57850">
    <property type="entry name" value="RING/U-box"/>
    <property type="match status" value="1"/>
</dbReference>